<organism evidence="1 2">
    <name type="scientific">Popillia japonica</name>
    <name type="common">Japanese beetle</name>
    <dbReference type="NCBI Taxonomy" id="7064"/>
    <lineage>
        <taxon>Eukaryota</taxon>
        <taxon>Metazoa</taxon>
        <taxon>Ecdysozoa</taxon>
        <taxon>Arthropoda</taxon>
        <taxon>Hexapoda</taxon>
        <taxon>Insecta</taxon>
        <taxon>Pterygota</taxon>
        <taxon>Neoptera</taxon>
        <taxon>Endopterygota</taxon>
        <taxon>Coleoptera</taxon>
        <taxon>Polyphaga</taxon>
        <taxon>Scarabaeiformia</taxon>
        <taxon>Scarabaeidae</taxon>
        <taxon>Rutelinae</taxon>
        <taxon>Popillia</taxon>
    </lineage>
</organism>
<reference evidence="1 2" key="1">
    <citation type="journal article" date="2024" name="BMC Genomics">
        <title>De novo assembly and annotation of Popillia japonica's genome with initial clues to its potential as an invasive pest.</title>
        <authorList>
            <person name="Cucini C."/>
            <person name="Boschi S."/>
            <person name="Funari R."/>
            <person name="Cardaioli E."/>
            <person name="Iannotti N."/>
            <person name="Marturano G."/>
            <person name="Paoli F."/>
            <person name="Bruttini M."/>
            <person name="Carapelli A."/>
            <person name="Frati F."/>
            <person name="Nardi F."/>
        </authorList>
    </citation>
    <scope>NUCLEOTIDE SEQUENCE [LARGE SCALE GENOMIC DNA]</scope>
    <source>
        <strain evidence="1">DMR45628</strain>
    </source>
</reference>
<accession>A0AAW1HXA6</accession>
<dbReference type="AlphaFoldDB" id="A0AAW1HXA6"/>
<evidence type="ECO:0000313" key="2">
    <source>
        <dbReference type="Proteomes" id="UP001458880"/>
    </source>
</evidence>
<evidence type="ECO:0000313" key="1">
    <source>
        <dbReference type="EMBL" id="KAK9681310.1"/>
    </source>
</evidence>
<dbReference type="Proteomes" id="UP001458880">
    <property type="component" value="Unassembled WGS sequence"/>
</dbReference>
<sequence>MYHKAKVVPCTEEEKEHLVKVLKANSIIECKQSDEILKKALAWARQMLKKILMHMGQEKRSFLCIENCFAIKTLLSIDEKIVADVDVIAPNLTTEVQNSVNSDADYLHNVTDTPIEEAPELVTTAVKNLETSNTYSY</sequence>
<keyword evidence="2" id="KW-1185">Reference proteome</keyword>
<gene>
    <name evidence="1" type="ORF">QE152_g38413</name>
</gene>
<proteinExistence type="predicted"/>
<comment type="caution">
    <text evidence="1">The sequence shown here is derived from an EMBL/GenBank/DDBJ whole genome shotgun (WGS) entry which is preliminary data.</text>
</comment>
<name>A0AAW1HXA6_POPJA</name>
<protein>
    <submittedName>
        <fullName evidence="1">Uncharacterized protein</fullName>
    </submittedName>
</protein>
<dbReference type="EMBL" id="JASPKY010000827">
    <property type="protein sequence ID" value="KAK9681310.1"/>
    <property type="molecule type" value="Genomic_DNA"/>
</dbReference>